<feature type="domain" description="iHD-CE" evidence="1">
    <location>
        <begin position="52"/>
        <end position="419"/>
    </location>
</feature>
<dbReference type="Pfam" id="PF24410">
    <property type="entry name" value="wHTH-HSP90_Na-assoc"/>
    <property type="match status" value="3"/>
</dbReference>
<accession>A0ABY7PA74</accession>
<dbReference type="EMBL" id="CP115300">
    <property type="protein sequence ID" value="WBO66809.1"/>
    <property type="molecule type" value="Genomic_DNA"/>
</dbReference>
<organism evidence="3 4">
    <name type="scientific">Streptomyces camelliae</name>
    <dbReference type="NCBI Taxonomy" id="3004093"/>
    <lineage>
        <taxon>Bacteria</taxon>
        <taxon>Bacillati</taxon>
        <taxon>Actinomycetota</taxon>
        <taxon>Actinomycetes</taxon>
        <taxon>Kitasatosporales</taxon>
        <taxon>Streptomycetaceae</taxon>
        <taxon>Streptomyces</taxon>
    </lineage>
</organism>
<feature type="domain" description="wHTH-Hsp90 Na associated" evidence="2">
    <location>
        <begin position="1057"/>
        <end position="1105"/>
    </location>
</feature>
<feature type="domain" description="wHTH-Hsp90 Na associated" evidence="2">
    <location>
        <begin position="1257"/>
        <end position="1315"/>
    </location>
</feature>
<keyword evidence="4" id="KW-1185">Reference proteome</keyword>
<dbReference type="InterPro" id="IPR020575">
    <property type="entry name" value="Hsp90_N"/>
</dbReference>
<dbReference type="InterPro" id="IPR036890">
    <property type="entry name" value="HATPase_C_sf"/>
</dbReference>
<dbReference type="PRINTS" id="PR00775">
    <property type="entry name" value="HEATSHOCK90"/>
</dbReference>
<protein>
    <recommendedName>
        <fullName evidence="5">ATP-binding protein</fullName>
    </recommendedName>
</protein>
<feature type="domain" description="wHTH-Hsp90 Na associated" evidence="2">
    <location>
        <begin position="969"/>
        <end position="1030"/>
    </location>
</feature>
<evidence type="ECO:0000259" key="1">
    <source>
        <dbReference type="Pfam" id="PF24401"/>
    </source>
</evidence>
<evidence type="ECO:0000313" key="4">
    <source>
        <dbReference type="Proteomes" id="UP001212326"/>
    </source>
</evidence>
<evidence type="ECO:0008006" key="5">
    <source>
        <dbReference type="Google" id="ProtNLM"/>
    </source>
</evidence>
<dbReference type="SUPFAM" id="SSF55874">
    <property type="entry name" value="ATPase domain of HSP90 chaperone/DNA topoisomerase II/histidine kinase"/>
    <property type="match status" value="1"/>
</dbReference>
<dbReference type="RefSeq" id="WP_270084240.1">
    <property type="nucleotide sequence ID" value="NZ_CP115300.1"/>
</dbReference>
<evidence type="ECO:0000313" key="3">
    <source>
        <dbReference type="EMBL" id="WBO66809.1"/>
    </source>
</evidence>
<gene>
    <name evidence="3" type="ORF">O1G22_30405</name>
</gene>
<reference evidence="3 4" key="1">
    <citation type="submission" date="2022-12" db="EMBL/GenBank/DDBJ databases">
        <authorList>
            <person name="Mo P."/>
        </authorList>
    </citation>
    <scope>NUCLEOTIDE SEQUENCE [LARGE SCALE GENOMIC DNA]</scope>
    <source>
        <strain evidence="3 4">HUAS 2-6</strain>
    </source>
</reference>
<proteinExistence type="predicted"/>
<name>A0ABY7PA74_9ACTN</name>
<dbReference type="InterPro" id="IPR056507">
    <property type="entry name" value="wHTH-HSP90_Na-assoc"/>
</dbReference>
<dbReference type="InterPro" id="IPR056506">
    <property type="entry name" value="iHD-CE"/>
</dbReference>
<evidence type="ECO:0000259" key="2">
    <source>
        <dbReference type="Pfam" id="PF24410"/>
    </source>
</evidence>
<dbReference type="Gene3D" id="3.30.565.10">
    <property type="entry name" value="Histidine kinase-like ATPase, C-terminal domain"/>
    <property type="match status" value="1"/>
</dbReference>
<dbReference type="Pfam" id="PF24401">
    <property type="entry name" value="iHD-CE"/>
    <property type="match status" value="1"/>
</dbReference>
<sequence>MGEPVEYGREPRDPAVRAPSMQTIAGLLPPSRRKPLDPRARCDAVGTRPDDWALGVSESLAWHVVEETDPGEAEPLKQQALRLVGHLLEADDQARLALAGDPWQDPDLGRRIARKTNEVLGILSGGLLLRPAEATLLALLPFLYQAHRSRTAADLSRVDPTRLDRLGRGDRERLDEEDVARRESYDRHLRDQDRLVRQAVRSRELNGHGREDGTQEIGWWLFHQWAKQQRQDHEDHTALLVEDLSTALGAGPDRGEPWVAGLPGPEPLARLLSCVDVAPTELCAVGTAAGGLRPGEFQVRLGPYRDAPVRERLVGVLFAIAHAMAVEITALSPEIVWHVGIPEALVPAELIATLKKVSWPREGEAFRLEAADCRHPAVAAALIDHAQRLESLLRTPRQADVTALRALPVYVDADRVRAADAGASSALSGRAIRFRVDEESVLELLTDETLYHDRALAVRELYQNALDACRWRRDRERPGVTYDGLIQFRQGSENGRAFLECEDNGVGMDETVLSEIFSRAGMRFTHMSRYRERHSDTMRPNSRFGVGVFSYFMIADEIEVTTCHMDPADARGLTELSVLITGPGHYFRVRPTGRVRTAPGTTVRLYLREDRPAPSCVTELRRLLGIAEFETIAKHDGRDARWEPRVPRPRESTGFRDDGFVAHGTFVPWPDDTERTDGQVIWCRHGGGVLVDGIFTEPRVRRGILADPGGSRRLRGAVVNLTGGTSPRRLSLDRTEILDDDVCDRVEKLIRSALPALLAADPPLLDADWLAAVAGGSPRLADIVTEAATAQGYRLPLHTTGDARRGHACFSAVARAGFFPPDIHMIHRDDSGIHEARVYGGDTPAGSVFGIPDGATLLWRLLAHQPNAELEMLRELARELDEGELDGRLAVGQQVLPALPSDVLFRTRPRSTSWRDRYWSDREDPFEKLASPGHALFLTAACGMSYADTVSRMRELRLPPLPPVDGDSPVDDVDFALLSADLRGLDREGALRSAWIDVGSPVPPGHLIKAQLMLDISVREAAERMGRFGFTIRSEPSPETLARFLAGSTEDEQTEVLKLLSRDLDCAAPWLDPAEPVRVGHLLRAAAELHRSVTEVVASLGTFGFSTELDDSHGQRQDDDLLAQVREWGWIVEEDTGPKTDRLVGLTYREPVPPGLLAVASLAGSRSGDEPVLLSVIAERLRELGFTPPATLPERAEPGDEEILWSAADGGHWLPAAGSVPLHHVLLVAADDGPPEDAPARLRDYGLILPSPLPGTVDGDDVRLFDLRRKQEDDWTEEERWLNTETPVPLHHLFLAAEEAETEPEEVAQRLRAFGCRLPDAGELTVDELDHRLCVDTFEAALGPAPLPLNLRYPVADFLTIVRHAPTIDGARMPIPELVRRLTRLGVDLRRVTDAIATHLDHDIPGLDGE</sequence>
<dbReference type="Proteomes" id="UP001212326">
    <property type="component" value="Chromosome"/>
</dbReference>